<dbReference type="Gene3D" id="3.40.50.20">
    <property type="match status" value="1"/>
</dbReference>
<dbReference type="Proteomes" id="UP001551658">
    <property type="component" value="Unassembled WGS sequence"/>
</dbReference>
<comment type="caution">
    <text evidence="1">The sequence shown here is derived from an EMBL/GenBank/DDBJ whole genome shotgun (WGS) entry which is preliminary data.</text>
</comment>
<dbReference type="RefSeq" id="WP_357973448.1">
    <property type="nucleotide sequence ID" value="NZ_JBFAIH010000002.1"/>
</dbReference>
<dbReference type="EMBL" id="JBFAIH010000002">
    <property type="protein sequence ID" value="MEV0361877.1"/>
    <property type="molecule type" value="Genomic_DNA"/>
</dbReference>
<accession>A0ABV3F2G4</accession>
<sequence>MTSPGTTIGILGAGKLGTVSARPAVAAGYRVLVSGSGDHPVCSCFPHDGPAKVHVARAATPSHERTPR</sequence>
<name>A0ABV3F2G4_9NOCA</name>
<protein>
    <recommendedName>
        <fullName evidence="3">Pyrroline-5-carboxylate reductase catalytic N-terminal domain-containing protein</fullName>
    </recommendedName>
</protein>
<organism evidence="1 2">
    <name type="scientific">Nocardia fusca</name>
    <dbReference type="NCBI Taxonomy" id="941183"/>
    <lineage>
        <taxon>Bacteria</taxon>
        <taxon>Bacillati</taxon>
        <taxon>Actinomycetota</taxon>
        <taxon>Actinomycetes</taxon>
        <taxon>Mycobacteriales</taxon>
        <taxon>Nocardiaceae</taxon>
        <taxon>Nocardia</taxon>
    </lineage>
</organism>
<reference evidence="1 2" key="1">
    <citation type="submission" date="2024-06" db="EMBL/GenBank/DDBJ databases">
        <title>The Natural Products Discovery Center: Release of the First 8490 Sequenced Strains for Exploring Actinobacteria Biosynthetic Diversity.</title>
        <authorList>
            <person name="Kalkreuter E."/>
            <person name="Kautsar S.A."/>
            <person name="Yang D."/>
            <person name="Bader C.D."/>
            <person name="Teijaro C.N."/>
            <person name="Fluegel L."/>
            <person name="Davis C.M."/>
            <person name="Simpson J.R."/>
            <person name="Lauterbach L."/>
            <person name="Steele A.D."/>
            <person name="Gui C."/>
            <person name="Meng S."/>
            <person name="Li G."/>
            <person name="Viehrig K."/>
            <person name="Ye F."/>
            <person name="Su P."/>
            <person name="Kiefer A.F."/>
            <person name="Nichols A."/>
            <person name="Cepeda A.J."/>
            <person name="Yan W."/>
            <person name="Fan B."/>
            <person name="Jiang Y."/>
            <person name="Adhikari A."/>
            <person name="Zheng C.-J."/>
            <person name="Schuster L."/>
            <person name="Cowan T.M."/>
            <person name="Smanski M.J."/>
            <person name="Chevrette M.G."/>
            <person name="De Carvalho L.P.S."/>
            <person name="Shen B."/>
        </authorList>
    </citation>
    <scope>NUCLEOTIDE SEQUENCE [LARGE SCALE GENOMIC DNA]</scope>
    <source>
        <strain evidence="1 2">NPDC050671</strain>
    </source>
</reference>
<evidence type="ECO:0000313" key="2">
    <source>
        <dbReference type="Proteomes" id="UP001551658"/>
    </source>
</evidence>
<evidence type="ECO:0008006" key="3">
    <source>
        <dbReference type="Google" id="ProtNLM"/>
    </source>
</evidence>
<proteinExistence type="predicted"/>
<keyword evidence="2" id="KW-1185">Reference proteome</keyword>
<evidence type="ECO:0000313" key="1">
    <source>
        <dbReference type="EMBL" id="MEV0361877.1"/>
    </source>
</evidence>
<gene>
    <name evidence="1" type="ORF">AB0H72_04165</name>
</gene>